<dbReference type="RefSeq" id="WP_106140566.1">
    <property type="nucleotide sequence ID" value="NZ_PVTE01000034.1"/>
</dbReference>
<evidence type="ECO:0000256" key="5">
    <source>
        <dbReference type="ARBA" id="ARBA00022839"/>
    </source>
</evidence>
<dbReference type="EMBL" id="PVTE01000034">
    <property type="protein sequence ID" value="PRY27343.1"/>
    <property type="molecule type" value="Genomic_DNA"/>
</dbReference>
<evidence type="ECO:0000256" key="2">
    <source>
        <dbReference type="ARBA" id="ARBA00022490"/>
    </source>
</evidence>
<name>A0A2T0S201_9BACT</name>
<keyword evidence="2" id="KW-0963">Cytoplasm</keyword>
<keyword evidence="4" id="KW-0378">Hydrolase</keyword>
<dbReference type="Pfam" id="PF02609">
    <property type="entry name" value="Exonuc_VII_S"/>
    <property type="match status" value="1"/>
</dbReference>
<accession>A0A2T0S201</accession>
<evidence type="ECO:0000256" key="6">
    <source>
        <dbReference type="NCBIfam" id="TIGR01280"/>
    </source>
</evidence>
<dbReference type="InterPro" id="IPR003761">
    <property type="entry name" value="Exonuc_VII_S"/>
</dbReference>
<evidence type="ECO:0000313" key="8">
    <source>
        <dbReference type="Proteomes" id="UP000238375"/>
    </source>
</evidence>
<dbReference type="EC" id="3.1.11.6" evidence="6"/>
<dbReference type="InterPro" id="IPR037004">
    <property type="entry name" value="Exonuc_VII_ssu_sf"/>
</dbReference>
<evidence type="ECO:0000256" key="1">
    <source>
        <dbReference type="ARBA" id="ARBA00009998"/>
    </source>
</evidence>
<dbReference type="GO" id="GO:0006308">
    <property type="term" value="P:DNA catabolic process"/>
    <property type="evidence" value="ECO:0007669"/>
    <property type="project" value="UniProtKB-UniRule"/>
</dbReference>
<dbReference type="OrthoDB" id="9813898at2"/>
<proteinExistence type="inferred from homology"/>
<dbReference type="AlphaFoldDB" id="A0A2T0S201"/>
<dbReference type="Proteomes" id="UP000238375">
    <property type="component" value="Unassembled WGS sequence"/>
</dbReference>
<keyword evidence="3" id="KW-0540">Nuclease</keyword>
<reference evidence="7 8" key="1">
    <citation type="submission" date="2018-03" db="EMBL/GenBank/DDBJ databases">
        <title>Genomic Encyclopedia of Archaeal and Bacterial Type Strains, Phase II (KMG-II): from individual species to whole genera.</title>
        <authorList>
            <person name="Goeker M."/>
        </authorList>
    </citation>
    <scope>NUCLEOTIDE SEQUENCE [LARGE SCALE GENOMIC DNA]</scope>
    <source>
        <strain evidence="7 8">DSM 28354</strain>
    </source>
</reference>
<dbReference type="Gene3D" id="1.10.287.1040">
    <property type="entry name" value="Exonuclease VII, small subunit"/>
    <property type="match status" value="1"/>
</dbReference>
<evidence type="ECO:0000313" key="7">
    <source>
        <dbReference type="EMBL" id="PRY27343.1"/>
    </source>
</evidence>
<gene>
    <name evidence="7" type="ORF">CLV58_13422</name>
</gene>
<dbReference type="NCBIfam" id="TIGR01280">
    <property type="entry name" value="xseB"/>
    <property type="match status" value="1"/>
</dbReference>
<organism evidence="7 8">
    <name type="scientific">Spirosoma oryzae</name>
    <dbReference type="NCBI Taxonomy" id="1469603"/>
    <lineage>
        <taxon>Bacteria</taxon>
        <taxon>Pseudomonadati</taxon>
        <taxon>Bacteroidota</taxon>
        <taxon>Cytophagia</taxon>
        <taxon>Cytophagales</taxon>
        <taxon>Cytophagaceae</taxon>
        <taxon>Spirosoma</taxon>
    </lineage>
</organism>
<dbReference type="SUPFAM" id="SSF116842">
    <property type="entry name" value="XseB-like"/>
    <property type="match status" value="1"/>
</dbReference>
<keyword evidence="8" id="KW-1185">Reference proteome</keyword>
<evidence type="ECO:0000256" key="4">
    <source>
        <dbReference type="ARBA" id="ARBA00022801"/>
    </source>
</evidence>
<dbReference type="GO" id="GO:0008855">
    <property type="term" value="F:exodeoxyribonuclease VII activity"/>
    <property type="evidence" value="ECO:0007669"/>
    <property type="project" value="UniProtKB-UniRule"/>
</dbReference>
<protein>
    <recommendedName>
        <fullName evidence="6">Exodeoxyribonuclease VII small subunit</fullName>
        <ecNumber evidence="6">3.1.11.6</ecNumber>
    </recommendedName>
</protein>
<evidence type="ECO:0000256" key="3">
    <source>
        <dbReference type="ARBA" id="ARBA00022722"/>
    </source>
</evidence>
<comment type="similarity">
    <text evidence="1">Belongs to the XseB family.</text>
</comment>
<dbReference type="GO" id="GO:0009318">
    <property type="term" value="C:exodeoxyribonuclease VII complex"/>
    <property type="evidence" value="ECO:0007669"/>
    <property type="project" value="UniProtKB-UniRule"/>
</dbReference>
<comment type="caution">
    <text evidence="7">The sequence shown here is derived from an EMBL/GenBank/DDBJ whole genome shotgun (WGS) entry which is preliminary data.</text>
</comment>
<sequence length="62" mass="7262">MTYQEAYDQLTMLIDDIESDAVPLDELPGKIRQATELITFCQARLRDVETDYQDIIERLAKR</sequence>
<keyword evidence="5" id="KW-0269">Exonuclease</keyword>